<feature type="region of interest" description="Disordered" evidence="1">
    <location>
        <begin position="39"/>
        <end position="67"/>
    </location>
</feature>
<sequence>MQPAMRCMSSKARTFRTPPNNRRFAPHAAENLAAVLWDASQKSSDRSERLSGGGSGQWKFPQHYTPD</sequence>
<evidence type="ECO:0000313" key="3">
    <source>
        <dbReference type="Proteomes" id="UP000320735"/>
    </source>
</evidence>
<comment type="caution">
    <text evidence="2">The sequence shown here is derived from an EMBL/GenBank/DDBJ whole genome shotgun (WGS) entry which is preliminary data.</text>
</comment>
<gene>
    <name evidence="2" type="ORF">CA54_29940</name>
</gene>
<evidence type="ECO:0000313" key="2">
    <source>
        <dbReference type="EMBL" id="TWU14151.1"/>
    </source>
</evidence>
<evidence type="ECO:0000256" key="1">
    <source>
        <dbReference type="SAM" id="MobiDB-lite"/>
    </source>
</evidence>
<reference evidence="2 3" key="1">
    <citation type="submission" date="2019-02" db="EMBL/GenBank/DDBJ databases">
        <title>Deep-cultivation of Planctomycetes and their phenomic and genomic characterization uncovers novel biology.</title>
        <authorList>
            <person name="Wiegand S."/>
            <person name="Jogler M."/>
            <person name="Boedeker C."/>
            <person name="Pinto D."/>
            <person name="Vollmers J."/>
            <person name="Rivas-Marin E."/>
            <person name="Kohn T."/>
            <person name="Peeters S.H."/>
            <person name="Heuer A."/>
            <person name="Rast P."/>
            <person name="Oberbeckmann S."/>
            <person name="Bunk B."/>
            <person name="Jeske O."/>
            <person name="Meyerdierks A."/>
            <person name="Storesund J.E."/>
            <person name="Kallscheuer N."/>
            <person name="Luecker S."/>
            <person name="Lage O.M."/>
            <person name="Pohl T."/>
            <person name="Merkel B.J."/>
            <person name="Hornburger P."/>
            <person name="Mueller R.-W."/>
            <person name="Bruemmer F."/>
            <person name="Labrenz M."/>
            <person name="Spormann A.M."/>
            <person name="Op Den Camp H."/>
            <person name="Overmann J."/>
            <person name="Amann R."/>
            <person name="Jetten M.S.M."/>
            <person name="Mascher T."/>
            <person name="Medema M.H."/>
            <person name="Devos D.P."/>
            <person name="Kaster A.-K."/>
            <person name="Ovreas L."/>
            <person name="Rohde M."/>
            <person name="Galperin M.Y."/>
            <person name="Jogler C."/>
        </authorList>
    </citation>
    <scope>NUCLEOTIDE SEQUENCE [LARGE SCALE GENOMIC DNA]</scope>
    <source>
        <strain evidence="2 3">CA54</strain>
    </source>
</reference>
<organism evidence="2 3">
    <name type="scientific">Symmachiella macrocystis</name>
    <dbReference type="NCBI Taxonomy" id="2527985"/>
    <lineage>
        <taxon>Bacteria</taxon>
        <taxon>Pseudomonadati</taxon>
        <taxon>Planctomycetota</taxon>
        <taxon>Planctomycetia</taxon>
        <taxon>Planctomycetales</taxon>
        <taxon>Planctomycetaceae</taxon>
        <taxon>Symmachiella</taxon>
    </lineage>
</organism>
<dbReference type="AlphaFoldDB" id="A0A5C6BRV7"/>
<feature type="region of interest" description="Disordered" evidence="1">
    <location>
        <begin position="1"/>
        <end position="23"/>
    </location>
</feature>
<protein>
    <submittedName>
        <fullName evidence="2">Uncharacterized protein</fullName>
    </submittedName>
</protein>
<name>A0A5C6BRV7_9PLAN</name>
<keyword evidence="3" id="KW-1185">Reference proteome</keyword>
<accession>A0A5C6BRV7</accession>
<proteinExistence type="predicted"/>
<dbReference type="EMBL" id="SJPP01000001">
    <property type="protein sequence ID" value="TWU14151.1"/>
    <property type="molecule type" value="Genomic_DNA"/>
</dbReference>
<dbReference type="Proteomes" id="UP000320735">
    <property type="component" value="Unassembled WGS sequence"/>
</dbReference>